<evidence type="ECO:0000313" key="1">
    <source>
        <dbReference type="EMBL" id="KAB2808927.1"/>
    </source>
</evidence>
<protein>
    <submittedName>
        <fullName evidence="1">Uncharacterized protein</fullName>
    </submittedName>
</protein>
<gene>
    <name evidence="1" type="ORF">F9L07_17795</name>
</gene>
<comment type="caution">
    <text evidence="1">The sequence shown here is derived from an EMBL/GenBank/DDBJ whole genome shotgun (WGS) entry which is preliminary data.</text>
</comment>
<reference evidence="1 2" key="1">
    <citation type="submission" date="2019-09" db="EMBL/GenBank/DDBJ databases">
        <title>Pimelobacter sp. isolated from Paulinella.</title>
        <authorList>
            <person name="Jeong S.E."/>
        </authorList>
    </citation>
    <scope>NUCLEOTIDE SEQUENCE [LARGE SCALE GENOMIC DNA]</scope>
    <source>
        <strain evidence="1 2">Pch-N</strain>
    </source>
</reference>
<proteinExistence type="predicted"/>
<name>A0A7J5DUD4_NOCSI</name>
<sequence length="198" mass="21715">MVTRRPTFTEIVDWIEGRLSDEQADRVAAVVAADDSSADAAAWMTQFLADARRLPLETPPPALSARLRALFDDASNLPPEVRWASARLLYDTREAMTGTRSADLLDHTHLAFETEHGRFVVEIRRSAGGEVDLHGLLLLDDGSGAADVTLLEDGAVRRRARTTADGRFELTQVPVTIDELRIAVRDVRVSATLDLAQA</sequence>
<evidence type="ECO:0000313" key="2">
    <source>
        <dbReference type="Proteomes" id="UP000449906"/>
    </source>
</evidence>
<dbReference type="RefSeq" id="WP_151581111.1">
    <property type="nucleotide sequence ID" value="NZ_CP182503.1"/>
</dbReference>
<organism evidence="1 2">
    <name type="scientific">Nocardioides simplex</name>
    <name type="common">Arthrobacter simplex</name>
    <dbReference type="NCBI Taxonomy" id="2045"/>
    <lineage>
        <taxon>Bacteria</taxon>
        <taxon>Bacillati</taxon>
        <taxon>Actinomycetota</taxon>
        <taxon>Actinomycetes</taxon>
        <taxon>Propionibacteriales</taxon>
        <taxon>Nocardioidaceae</taxon>
        <taxon>Pimelobacter</taxon>
    </lineage>
</organism>
<accession>A0A7J5DUD4</accession>
<dbReference type="AlphaFoldDB" id="A0A7J5DUD4"/>
<dbReference type="EMBL" id="WBVM01000002">
    <property type="protein sequence ID" value="KAB2808927.1"/>
    <property type="molecule type" value="Genomic_DNA"/>
</dbReference>
<dbReference type="Proteomes" id="UP000449906">
    <property type="component" value="Unassembled WGS sequence"/>
</dbReference>